<reference evidence="2" key="1">
    <citation type="submission" date="2020-06" db="EMBL/GenBank/DDBJ databases">
        <authorList>
            <person name="Onetto C."/>
        </authorList>
    </citation>
    <scope>NUCLEOTIDE SEQUENCE</scope>
</reference>
<comment type="caution">
    <text evidence="2">The sequence shown here is derived from an EMBL/GenBank/DDBJ whole genome shotgun (WGS) entry which is preliminary data.</text>
</comment>
<dbReference type="Proteomes" id="UP000716446">
    <property type="component" value="Unassembled WGS sequence"/>
</dbReference>
<keyword evidence="1" id="KW-0472">Membrane</keyword>
<evidence type="ECO:0000313" key="3">
    <source>
        <dbReference type="Proteomes" id="UP000716446"/>
    </source>
</evidence>
<keyword evidence="3" id="KW-1185">Reference proteome</keyword>
<protein>
    <submittedName>
        <fullName evidence="2">Uncharacterized protein</fullName>
    </submittedName>
</protein>
<feature type="transmembrane region" description="Helical" evidence="1">
    <location>
        <begin position="242"/>
        <end position="264"/>
    </location>
</feature>
<keyword evidence="1" id="KW-0812">Transmembrane</keyword>
<evidence type="ECO:0000256" key="1">
    <source>
        <dbReference type="SAM" id="Phobius"/>
    </source>
</evidence>
<accession>A0A9N8P5X9</accession>
<organism evidence="2 3">
    <name type="scientific">Aureobasidium vineae</name>
    <dbReference type="NCBI Taxonomy" id="2773715"/>
    <lineage>
        <taxon>Eukaryota</taxon>
        <taxon>Fungi</taxon>
        <taxon>Dikarya</taxon>
        <taxon>Ascomycota</taxon>
        <taxon>Pezizomycotina</taxon>
        <taxon>Dothideomycetes</taxon>
        <taxon>Dothideomycetidae</taxon>
        <taxon>Dothideales</taxon>
        <taxon>Saccotheciaceae</taxon>
        <taxon>Aureobasidium</taxon>
    </lineage>
</organism>
<proteinExistence type="predicted"/>
<keyword evidence="1" id="KW-1133">Transmembrane helix</keyword>
<dbReference type="EMBL" id="CAIJEN010000002">
    <property type="protein sequence ID" value="CAD0083048.1"/>
    <property type="molecule type" value="Genomic_DNA"/>
</dbReference>
<feature type="non-terminal residue" evidence="2">
    <location>
        <position position="340"/>
    </location>
</feature>
<gene>
    <name evidence="2" type="ORF">AWRI4619_LOCUS1615</name>
</gene>
<sequence>YLNGPFASVGVTAPAASSNISTVHVTAGPTTALSTAPITVVVTSVYTLSITTNSAGLPTSGTSTTAFVQISTLSSLPLTTIFTPPTSCSTRPFTLSTSNNILVGIWNYSSNSVDLCYPPDWATAKTNYYTPGVCPKGHTYAGIDVGSESLDVRYTPVNCCPSGMDLVGTQYRTLVTTTTYALLPDLRTGTITNFPLSGFATPLRVVWNWDNLSKFTPNAAPVVAYANRDKPLSSGLSVGAKAGIGIGVALGVLLLVEVVIFAMFRVRKREAGQFTPASPDEGDVKPEPAAVMALERKTMAEFDDQGESREMEGDAMFPELAHLIKSSELEVPHKVHELPG</sequence>
<dbReference type="AlphaFoldDB" id="A0A9N8P5X9"/>
<feature type="non-terminal residue" evidence="2">
    <location>
        <position position="1"/>
    </location>
</feature>
<name>A0A9N8P5X9_9PEZI</name>
<evidence type="ECO:0000313" key="2">
    <source>
        <dbReference type="EMBL" id="CAD0083048.1"/>
    </source>
</evidence>